<protein>
    <submittedName>
        <fullName evidence="2">Uncharacterized protein</fullName>
    </submittedName>
</protein>
<sequence>MLLQDWVLLCLLLTVWADSISGEKLVYKKYGVGIDIKRDVLMEQHNLFSPIQCAFRAALSKSEFFSTRETDGAMTCKIGLQTVNIQDSLQRTTNPNDTTWIALVSIYKYLTKS</sequence>
<feature type="chain" id="PRO_5042837108" evidence="1">
    <location>
        <begin position="18"/>
        <end position="113"/>
    </location>
</feature>
<reference evidence="2 3" key="1">
    <citation type="submission" date="2023-11" db="EMBL/GenBank/DDBJ databases">
        <title>Halocaridina rubra genome assembly.</title>
        <authorList>
            <person name="Smith C."/>
        </authorList>
    </citation>
    <scope>NUCLEOTIDE SEQUENCE [LARGE SCALE GENOMIC DNA]</scope>
    <source>
        <strain evidence="2">EP-1</strain>
        <tissue evidence="2">Whole</tissue>
    </source>
</reference>
<gene>
    <name evidence="2" type="ORF">SK128_027250</name>
</gene>
<accession>A0AAN8X412</accession>
<dbReference type="AlphaFoldDB" id="A0AAN8X412"/>
<keyword evidence="3" id="KW-1185">Reference proteome</keyword>
<name>A0AAN8X412_HALRR</name>
<evidence type="ECO:0000313" key="2">
    <source>
        <dbReference type="EMBL" id="KAK7075806.1"/>
    </source>
</evidence>
<comment type="caution">
    <text evidence="2">The sequence shown here is derived from an EMBL/GenBank/DDBJ whole genome shotgun (WGS) entry which is preliminary data.</text>
</comment>
<feature type="signal peptide" evidence="1">
    <location>
        <begin position="1"/>
        <end position="17"/>
    </location>
</feature>
<proteinExistence type="predicted"/>
<evidence type="ECO:0000313" key="3">
    <source>
        <dbReference type="Proteomes" id="UP001381693"/>
    </source>
</evidence>
<dbReference type="Proteomes" id="UP001381693">
    <property type="component" value="Unassembled WGS sequence"/>
</dbReference>
<organism evidence="2 3">
    <name type="scientific">Halocaridina rubra</name>
    <name type="common">Hawaiian red shrimp</name>
    <dbReference type="NCBI Taxonomy" id="373956"/>
    <lineage>
        <taxon>Eukaryota</taxon>
        <taxon>Metazoa</taxon>
        <taxon>Ecdysozoa</taxon>
        <taxon>Arthropoda</taxon>
        <taxon>Crustacea</taxon>
        <taxon>Multicrustacea</taxon>
        <taxon>Malacostraca</taxon>
        <taxon>Eumalacostraca</taxon>
        <taxon>Eucarida</taxon>
        <taxon>Decapoda</taxon>
        <taxon>Pleocyemata</taxon>
        <taxon>Caridea</taxon>
        <taxon>Atyoidea</taxon>
        <taxon>Atyidae</taxon>
        <taxon>Halocaridina</taxon>
    </lineage>
</organism>
<evidence type="ECO:0000256" key="1">
    <source>
        <dbReference type="SAM" id="SignalP"/>
    </source>
</evidence>
<keyword evidence="1" id="KW-0732">Signal</keyword>
<dbReference type="EMBL" id="JAXCGZ010010101">
    <property type="protein sequence ID" value="KAK7075806.1"/>
    <property type="molecule type" value="Genomic_DNA"/>
</dbReference>